<keyword evidence="1" id="KW-0175">Coiled coil</keyword>
<sequence length="474" mass="54522">MGKHIKKKNVVKLRLASYSGNGSSDSTWVIASNNNYTGEEKQKIKSLVGGVIFTDEYEPNLRIEKDNLNVLSTNKVNINSPLEIKIDESRKDDYFPDDGYDYEQHLCKINSDKFIRNVNKKIGHNESRESLLLSSTSILDNYGATLDVSQTLSELNQIFDCFDEVEEFDELNDDFILDATGLENMDEVGKNINVCGLLWGENGINLSGEKEKLYGANDKLIVGSNDDELEVSSLSSKVLDDTLVEILEEYNESNIFSNNNEIKDHITEINSINNNKYSYDEYEHILDEYIGQAECYDVKNKQEKVIDINFPLERHQIEKIISIVDQMSFESSPKESDIEISDNEIENVSQTSSPLTHGIDNRPKKVVIAKIYPTTLPLNNKIGKKMTRSNVHDRYDFINNNITHSCVLQTNRDKNETQEEKRERKNAFKQARREIREIKRRNKQDAKKLKNSIVSNFLGVNPYDIKNGFRHFRF</sequence>
<protein>
    <recommendedName>
        <fullName evidence="4">Protein LTV1 homolog</fullName>
    </recommendedName>
</protein>
<dbReference type="Proteomes" id="UP001311799">
    <property type="component" value="Unassembled WGS sequence"/>
</dbReference>
<organism evidence="2 3">
    <name type="scientific">Cryptosporidium xiaoi</name>
    <dbReference type="NCBI Taxonomy" id="659607"/>
    <lineage>
        <taxon>Eukaryota</taxon>
        <taxon>Sar</taxon>
        <taxon>Alveolata</taxon>
        <taxon>Apicomplexa</taxon>
        <taxon>Conoidasida</taxon>
        <taxon>Coccidia</taxon>
        <taxon>Eucoccidiorida</taxon>
        <taxon>Eimeriorina</taxon>
        <taxon>Cryptosporidiidae</taxon>
        <taxon>Cryptosporidium</taxon>
    </lineage>
</organism>
<dbReference type="AlphaFoldDB" id="A0AAV9Y031"/>
<reference evidence="2 3" key="1">
    <citation type="submission" date="2023-10" db="EMBL/GenBank/DDBJ databases">
        <title>Comparative genomics analysis reveals potential genetic determinants of host preference in Cryptosporidium xiaoi.</title>
        <authorList>
            <person name="Xiao L."/>
            <person name="Li J."/>
        </authorList>
    </citation>
    <scope>NUCLEOTIDE SEQUENCE [LARGE SCALE GENOMIC DNA]</scope>
    <source>
        <strain evidence="2 3">52996</strain>
    </source>
</reference>
<evidence type="ECO:0000313" key="2">
    <source>
        <dbReference type="EMBL" id="KAK6589527.1"/>
    </source>
</evidence>
<accession>A0AAV9Y031</accession>
<name>A0AAV9Y031_9CRYT</name>
<feature type="coiled-coil region" evidence="1">
    <location>
        <begin position="414"/>
        <end position="448"/>
    </location>
</feature>
<evidence type="ECO:0000313" key="3">
    <source>
        <dbReference type="Proteomes" id="UP001311799"/>
    </source>
</evidence>
<evidence type="ECO:0000256" key="1">
    <source>
        <dbReference type="SAM" id="Coils"/>
    </source>
</evidence>
<dbReference type="EMBL" id="JAWDEY010000012">
    <property type="protein sequence ID" value="KAK6589527.1"/>
    <property type="molecule type" value="Genomic_DNA"/>
</dbReference>
<evidence type="ECO:0008006" key="4">
    <source>
        <dbReference type="Google" id="ProtNLM"/>
    </source>
</evidence>
<comment type="caution">
    <text evidence="2">The sequence shown here is derived from an EMBL/GenBank/DDBJ whole genome shotgun (WGS) entry which is preliminary data.</text>
</comment>
<proteinExistence type="predicted"/>
<keyword evidence="3" id="KW-1185">Reference proteome</keyword>
<gene>
    <name evidence="2" type="ORF">RS030_203042</name>
</gene>